<name>A0A3E0WG46_9GAMM</name>
<reference evidence="3" key="1">
    <citation type="submission" date="2017-05" db="EMBL/GenBank/DDBJ databases">
        <authorList>
            <person name="Sharma S."/>
            <person name="Sidhu C."/>
            <person name="Pinnaka A.K."/>
        </authorList>
    </citation>
    <scope>NUCLEOTIDE SEQUENCE [LARGE SCALE GENOMIC DNA]</scope>
    <source>
        <strain evidence="3">AK93</strain>
    </source>
</reference>
<evidence type="ECO:0000313" key="3">
    <source>
        <dbReference type="Proteomes" id="UP000256763"/>
    </source>
</evidence>
<dbReference type="AlphaFoldDB" id="A0A3E0WG46"/>
<comment type="caution">
    <text evidence="2">The sequence shown here is derived from an EMBL/GenBank/DDBJ whole genome shotgun (WGS) entry which is preliminary data.</text>
</comment>
<accession>A0A3E0WG46</accession>
<dbReference type="Gene3D" id="3.40.50.720">
    <property type="entry name" value="NAD(P)-binding Rossmann-like Domain"/>
    <property type="match status" value="1"/>
</dbReference>
<dbReference type="SUPFAM" id="SSF51735">
    <property type="entry name" value="NAD(P)-binding Rossmann-fold domains"/>
    <property type="match status" value="1"/>
</dbReference>
<sequence length="156" mass="17513">MEDIETLRRILSQHRRIAVVGLSANWYRPSYFAAKYLLDHGYEVVPVNPAYEEVLGQRCYPSLEAVPGEIDVVDIFRKPADVPPLVEQAIAIGAKVIWMQLGVVHEAAASRARDAGLEVVMDRCMKIEYARLFGGLNFIGVNTKVISSKRPRTLPY</sequence>
<dbReference type="InterPro" id="IPR003781">
    <property type="entry name" value="CoA-bd"/>
</dbReference>
<dbReference type="OrthoDB" id="9807426at2"/>
<dbReference type="PANTHER" id="PTHR33303:SF2">
    <property type="entry name" value="COA-BINDING DOMAIN-CONTAINING PROTEIN"/>
    <property type="match status" value="1"/>
</dbReference>
<dbReference type="EMBL" id="NFZW01000042">
    <property type="protein sequence ID" value="RFA31698.1"/>
    <property type="molecule type" value="Genomic_DNA"/>
</dbReference>
<feature type="domain" description="CoA-binding" evidence="1">
    <location>
        <begin position="10"/>
        <end position="103"/>
    </location>
</feature>
<proteinExistence type="predicted"/>
<protein>
    <submittedName>
        <fullName evidence="2">CoA-binding protein</fullName>
    </submittedName>
</protein>
<dbReference type="InterPro" id="IPR036291">
    <property type="entry name" value="NAD(P)-bd_dom_sf"/>
</dbReference>
<gene>
    <name evidence="2" type="ORF">CAL65_21690</name>
</gene>
<keyword evidence="3" id="KW-1185">Reference proteome</keyword>
<evidence type="ECO:0000313" key="2">
    <source>
        <dbReference type="EMBL" id="RFA31698.1"/>
    </source>
</evidence>
<organism evidence="2 3">
    <name type="scientific">Alkalilimnicola ehrlichii</name>
    <dbReference type="NCBI Taxonomy" id="351052"/>
    <lineage>
        <taxon>Bacteria</taxon>
        <taxon>Pseudomonadati</taxon>
        <taxon>Pseudomonadota</taxon>
        <taxon>Gammaproteobacteria</taxon>
        <taxon>Chromatiales</taxon>
        <taxon>Ectothiorhodospiraceae</taxon>
        <taxon>Alkalilimnicola</taxon>
    </lineage>
</organism>
<dbReference type="PANTHER" id="PTHR33303">
    <property type="entry name" value="CYTOPLASMIC PROTEIN-RELATED"/>
    <property type="match status" value="1"/>
</dbReference>
<dbReference type="Proteomes" id="UP000256763">
    <property type="component" value="Unassembled WGS sequence"/>
</dbReference>
<evidence type="ECO:0000259" key="1">
    <source>
        <dbReference type="SMART" id="SM00881"/>
    </source>
</evidence>
<dbReference type="SMART" id="SM00881">
    <property type="entry name" value="CoA_binding"/>
    <property type="match status" value="1"/>
</dbReference>
<dbReference type="Pfam" id="PF13380">
    <property type="entry name" value="CoA_binding_2"/>
    <property type="match status" value="1"/>
</dbReference>
<dbReference type="RefSeq" id="WP_116303546.1">
    <property type="nucleotide sequence ID" value="NZ_NFZV01000023.1"/>
</dbReference>